<comment type="caution">
    <text evidence="4">The sequence shown here is derived from an EMBL/GenBank/DDBJ whole genome shotgun (WGS) entry which is preliminary data.</text>
</comment>
<evidence type="ECO:0000313" key="4">
    <source>
        <dbReference type="EMBL" id="MDT0686055.1"/>
    </source>
</evidence>
<dbReference type="SUPFAM" id="SSF53756">
    <property type="entry name" value="UDP-Glycosyltransferase/glycogen phosphorylase"/>
    <property type="match status" value="1"/>
</dbReference>
<evidence type="ECO:0000313" key="5">
    <source>
        <dbReference type="Proteomes" id="UP001253848"/>
    </source>
</evidence>
<dbReference type="Pfam" id="PF00534">
    <property type="entry name" value="Glycos_transf_1"/>
    <property type="match status" value="1"/>
</dbReference>
<dbReference type="RefSeq" id="WP_311499458.1">
    <property type="nucleotide sequence ID" value="NZ_JAVRHN010000004.1"/>
</dbReference>
<dbReference type="PANTHER" id="PTHR46401">
    <property type="entry name" value="GLYCOSYLTRANSFERASE WBBK-RELATED"/>
    <property type="match status" value="1"/>
</dbReference>
<name>A0ABU3DQT2_9FLAO</name>
<protein>
    <submittedName>
        <fullName evidence="4">Glycosyltransferase family 1 protein</fullName>
    </submittedName>
</protein>
<dbReference type="Gene3D" id="3.40.50.2000">
    <property type="entry name" value="Glycogen Phosphorylase B"/>
    <property type="match status" value="2"/>
</dbReference>
<dbReference type="EMBL" id="JAVRHN010000004">
    <property type="protein sequence ID" value="MDT0686055.1"/>
    <property type="molecule type" value="Genomic_DNA"/>
</dbReference>
<evidence type="ECO:0000259" key="2">
    <source>
        <dbReference type="Pfam" id="PF00534"/>
    </source>
</evidence>
<dbReference type="Proteomes" id="UP001253848">
    <property type="component" value="Unassembled WGS sequence"/>
</dbReference>
<dbReference type="PANTHER" id="PTHR46401:SF2">
    <property type="entry name" value="GLYCOSYLTRANSFERASE WBBK-RELATED"/>
    <property type="match status" value="1"/>
</dbReference>
<dbReference type="InterPro" id="IPR001296">
    <property type="entry name" value="Glyco_trans_1"/>
</dbReference>
<feature type="domain" description="Glycosyl transferase family 1" evidence="2">
    <location>
        <begin position="202"/>
        <end position="326"/>
    </location>
</feature>
<dbReference type="InterPro" id="IPR028098">
    <property type="entry name" value="Glyco_trans_4-like_N"/>
</dbReference>
<reference evidence="4 5" key="1">
    <citation type="submission" date="2023-09" db="EMBL/GenBank/DDBJ databases">
        <authorList>
            <person name="Rey-Velasco X."/>
        </authorList>
    </citation>
    <scope>NUCLEOTIDE SEQUENCE [LARGE SCALE GENOMIC DNA]</scope>
    <source>
        <strain evidence="4 5">F225</strain>
    </source>
</reference>
<evidence type="ECO:0000259" key="3">
    <source>
        <dbReference type="Pfam" id="PF13439"/>
    </source>
</evidence>
<organism evidence="4 5">
    <name type="scientific">Autumnicola psychrophila</name>
    <dbReference type="NCBI Taxonomy" id="3075592"/>
    <lineage>
        <taxon>Bacteria</taxon>
        <taxon>Pseudomonadati</taxon>
        <taxon>Bacteroidota</taxon>
        <taxon>Flavobacteriia</taxon>
        <taxon>Flavobacteriales</taxon>
        <taxon>Flavobacteriaceae</taxon>
        <taxon>Autumnicola</taxon>
    </lineage>
</organism>
<keyword evidence="5" id="KW-1185">Reference proteome</keyword>
<feature type="domain" description="Glycosyltransferase subfamily 4-like N-terminal" evidence="3">
    <location>
        <begin position="24"/>
        <end position="180"/>
    </location>
</feature>
<gene>
    <name evidence="4" type="ORF">RM541_06745</name>
</gene>
<evidence type="ECO:0000256" key="1">
    <source>
        <dbReference type="ARBA" id="ARBA00022679"/>
    </source>
</evidence>
<accession>A0ABU3DQT2</accession>
<keyword evidence="1" id="KW-0808">Transferase</keyword>
<proteinExistence type="predicted"/>
<dbReference type="CDD" id="cd03809">
    <property type="entry name" value="GT4_MtfB-like"/>
    <property type="match status" value="1"/>
</dbReference>
<sequence length="395" mass="45263">MNSVKMNVIIFAHPNFLGHQSMPRFAKMLTEGFKERGHCVEVWAPKEKMRKFGKSSFIRKWLGYIDQYIYFPIEVKNKIKDLPENSLFVFTDHALGPWVPLVSNKPNIIHCHDFLAQFSALGKIKENKTGWPGRQYQKYIRNGFKHGRNFISVSKKTREDLHQFLRQEPNISEVVYNGLNGDFQIGDKNVARKQLGSFANLDLNNGYILHVGGNQWYKNRKGVIKIYNSWREKFQKKLPLILIGETPDLDLINESKISRFQDSIFFLEKVPDDLLIDAYVGASVFLFPSLAEGFGWPIAEAMACGCPVITTNEAPMTEVANGEGKLIEKMPPSSEAILAWSGTAAKTLQDLLLMDKNEMKKLITGEIENVKRFQRDKALDKIEKIYQKVLENKTN</sequence>
<dbReference type="Pfam" id="PF13439">
    <property type="entry name" value="Glyco_transf_4"/>
    <property type="match status" value="1"/>
</dbReference>